<dbReference type="Gene3D" id="2.10.109.10">
    <property type="entry name" value="Umud Fragment, subunit A"/>
    <property type="match status" value="1"/>
</dbReference>
<dbReference type="GO" id="GO:0012505">
    <property type="term" value="C:endomembrane system"/>
    <property type="evidence" value="ECO:0007669"/>
    <property type="project" value="UniProtKB-SubCell"/>
</dbReference>
<evidence type="ECO:0000259" key="8">
    <source>
        <dbReference type="Pfam" id="PF00717"/>
    </source>
</evidence>
<dbReference type="CDD" id="cd06530">
    <property type="entry name" value="S26_SPase_I"/>
    <property type="match status" value="1"/>
</dbReference>
<evidence type="ECO:0000313" key="11">
    <source>
        <dbReference type="EMBL" id="CAB5020663.1"/>
    </source>
</evidence>
<evidence type="ECO:0000256" key="5">
    <source>
        <dbReference type="ARBA" id="ARBA00022801"/>
    </source>
</evidence>
<evidence type="ECO:0000256" key="2">
    <source>
        <dbReference type="ARBA" id="ARBA00004308"/>
    </source>
</evidence>
<dbReference type="GO" id="GO:0004252">
    <property type="term" value="F:serine-type endopeptidase activity"/>
    <property type="evidence" value="ECO:0007669"/>
    <property type="project" value="InterPro"/>
</dbReference>
<dbReference type="PANTHER" id="PTHR12383">
    <property type="entry name" value="PROTEASE FAMILY S26 MITOCHONDRIAL INNER MEMBRANE PROTEASE-RELATED"/>
    <property type="match status" value="1"/>
</dbReference>
<keyword evidence="3" id="KW-0645">Protease</keyword>
<dbReference type="InterPro" id="IPR015927">
    <property type="entry name" value="Peptidase_S24_S26A/B/C"/>
</dbReference>
<feature type="domain" description="Peptidase S24/S26A/S26B/S26C" evidence="8">
    <location>
        <begin position="14"/>
        <end position="81"/>
    </location>
</feature>
<keyword evidence="4" id="KW-0999">Mitochondrion inner membrane</keyword>
<dbReference type="InterPro" id="IPR019756">
    <property type="entry name" value="Pept_S26A_signal_pept_1_Ser-AS"/>
</dbReference>
<evidence type="ECO:0000313" key="10">
    <source>
        <dbReference type="EMBL" id="CAB4945365.1"/>
    </source>
</evidence>
<dbReference type="AlphaFoldDB" id="A0A6J7C3M1"/>
<dbReference type="EMBL" id="CAFBIZ010000208">
    <property type="protein sequence ID" value="CAB4851955.1"/>
    <property type="molecule type" value="Genomic_DNA"/>
</dbReference>
<dbReference type="EMBL" id="CAFBND010000050">
    <property type="protein sequence ID" value="CAB4945365.1"/>
    <property type="molecule type" value="Genomic_DNA"/>
</dbReference>
<dbReference type="GO" id="GO:0006465">
    <property type="term" value="P:signal peptide processing"/>
    <property type="evidence" value="ECO:0007669"/>
    <property type="project" value="InterPro"/>
</dbReference>
<sequence length="111" mass="12137">MGVGRAVSWPLLRVAVSGDSMGPTLSAGDWLLCRYVPAAATVRAGQIVVVERPDRTGFLLVKRAVRREGDGWWVEGDNVAASDDSRTFGVVPDDLVIARVLARYAPRFRRL</sequence>
<dbReference type="PROSITE" id="PS00501">
    <property type="entry name" value="SPASE_I_1"/>
    <property type="match status" value="1"/>
</dbReference>
<proteinExistence type="predicted"/>
<evidence type="ECO:0000256" key="3">
    <source>
        <dbReference type="ARBA" id="ARBA00022670"/>
    </source>
</evidence>
<dbReference type="EMBL" id="CAFBPU010000003">
    <property type="protein sequence ID" value="CAB5020663.1"/>
    <property type="molecule type" value="Genomic_DNA"/>
</dbReference>
<dbReference type="InterPro" id="IPR052064">
    <property type="entry name" value="Mito_IMP1_subunit"/>
</dbReference>
<evidence type="ECO:0000256" key="4">
    <source>
        <dbReference type="ARBA" id="ARBA00022792"/>
    </source>
</evidence>
<dbReference type="InterPro" id="IPR036286">
    <property type="entry name" value="LexA/Signal_pep-like_sf"/>
</dbReference>
<evidence type="ECO:0000313" key="9">
    <source>
        <dbReference type="EMBL" id="CAB4851955.1"/>
    </source>
</evidence>
<keyword evidence="7" id="KW-0472">Membrane</keyword>
<dbReference type="GO" id="GO:0005743">
    <property type="term" value="C:mitochondrial inner membrane"/>
    <property type="evidence" value="ECO:0007669"/>
    <property type="project" value="UniProtKB-SubCell"/>
</dbReference>
<keyword evidence="6" id="KW-0496">Mitochondrion</keyword>
<evidence type="ECO:0000256" key="7">
    <source>
        <dbReference type="ARBA" id="ARBA00023136"/>
    </source>
</evidence>
<organism evidence="9">
    <name type="scientific">freshwater metagenome</name>
    <dbReference type="NCBI Taxonomy" id="449393"/>
    <lineage>
        <taxon>unclassified sequences</taxon>
        <taxon>metagenomes</taxon>
        <taxon>ecological metagenomes</taxon>
    </lineage>
</organism>
<dbReference type="Pfam" id="PF00717">
    <property type="entry name" value="Peptidase_S24"/>
    <property type="match status" value="1"/>
</dbReference>
<dbReference type="SUPFAM" id="SSF51306">
    <property type="entry name" value="LexA/Signal peptidase"/>
    <property type="match status" value="1"/>
</dbReference>
<evidence type="ECO:0000256" key="1">
    <source>
        <dbReference type="ARBA" id="ARBA00004273"/>
    </source>
</evidence>
<keyword evidence="5" id="KW-0378">Hydrolase</keyword>
<gene>
    <name evidence="9" type="ORF">UFOPK3268_01424</name>
    <name evidence="10" type="ORF">UFOPK3752_01322</name>
    <name evidence="11" type="ORF">UFOPK4150_00227</name>
</gene>
<evidence type="ECO:0000256" key="6">
    <source>
        <dbReference type="ARBA" id="ARBA00023128"/>
    </source>
</evidence>
<reference evidence="9" key="1">
    <citation type="submission" date="2020-05" db="EMBL/GenBank/DDBJ databases">
        <authorList>
            <person name="Chiriac C."/>
            <person name="Salcher M."/>
            <person name="Ghai R."/>
            <person name="Kavagutti S V."/>
        </authorList>
    </citation>
    <scope>NUCLEOTIDE SEQUENCE</scope>
</reference>
<name>A0A6J7C3M1_9ZZZZ</name>
<dbReference type="InterPro" id="IPR014124">
    <property type="entry name" value="Pept_S26A_Sod_Ni_maturase"/>
</dbReference>
<dbReference type="InterPro" id="IPR019533">
    <property type="entry name" value="Peptidase_S26"/>
</dbReference>
<protein>
    <submittedName>
        <fullName evidence="9">Unannotated protein</fullName>
    </submittedName>
</protein>
<dbReference type="NCBIfam" id="TIGR02754">
    <property type="entry name" value="sod_Ni_protease"/>
    <property type="match status" value="1"/>
</dbReference>
<accession>A0A6J7C3M1</accession>
<comment type="subcellular location">
    <subcellularLocation>
        <location evidence="2">Endomembrane system</location>
    </subcellularLocation>
    <subcellularLocation>
        <location evidence="1">Mitochondrion inner membrane</location>
    </subcellularLocation>
</comment>
<dbReference type="PANTHER" id="PTHR12383:SF16">
    <property type="entry name" value="MITOCHONDRIAL INNER MEMBRANE PROTEASE SUBUNIT 1"/>
    <property type="match status" value="1"/>
</dbReference>